<proteinExistence type="predicted"/>
<evidence type="ECO:0000313" key="2">
    <source>
        <dbReference type="EMBL" id="KAJ8388329.1"/>
    </source>
</evidence>
<organism evidence="2 3">
    <name type="scientific">Aldrovandia affinis</name>
    <dbReference type="NCBI Taxonomy" id="143900"/>
    <lineage>
        <taxon>Eukaryota</taxon>
        <taxon>Metazoa</taxon>
        <taxon>Chordata</taxon>
        <taxon>Craniata</taxon>
        <taxon>Vertebrata</taxon>
        <taxon>Euteleostomi</taxon>
        <taxon>Actinopterygii</taxon>
        <taxon>Neopterygii</taxon>
        <taxon>Teleostei</taxon>
        <taxon>Notacanthiformes</taxon>
        <taxon>Halosauridae</taxon>
        <taxon>Aldrovandia</taxon>
    </lineage>
</organism>
<evidence type="ECO:0000313" key="3">
    <source>
        <dbReference type="Proteomes" id="UP001221898"/>
    </source>
</evidence>
<protein>
    <submittedName>
        <fullName evidence="2">Uncharacterized protein</fullName>
    </submittedName>
</protein>
<keyword evidence="3" id="KW-1185">Reference proteome</keyword>
<dbReference type="Proteomes" id="UP001221898">
    <property type="component" value="Unassembled WGS sequence"/>
</dbReference>
<comment type="caution">
    <text evidence="2">The sequence shown here is derived from an EMBL/GenBank/DDBJ whole genome shotgun (WGS) entry which is preliminary data.</text>
</comment>
<name>A0AAD7RQ61_9TELE</name>
<dbReference type="EMBL" id="JAINUG010000196">
    <property type="protein sequence ID" value="KAJ8388329.1"/>
    <property type="molecule type" value="Genomic_DNA"/>
</dbReference>
<sequence length="138" mass="15088">MGSCESPTTTTVWSRSSKSATRTTVWSRSSEARRKIRHRSDSKPEWSLLPAGQRPGSCSGRIGIYSAPRPASWSWPQLAADNTGVGLWYTTHVYLSITAGRLPAEVGREANRQSGFGTNPLLNMFDIDSVWGGDSVQT</sequence>
<evidence type="ECO:0000256" key="1">
    <source>
        <dbReference type="SAM" id="MobiDB-lite"/>
    </source>
</evidence>
<feature type="region of interest" description="Disordered" evidence="1">
    <location>
        <begin position="1"/>
        <end position="55"/>
    </location>
</feature>
<reference evidence="2" key="1">
    <citation type="journal article" date="2023" name="Science">
        <title>Genome structures resolve the early diversification of teleost fishes.</title>
        <authorList>
            <person name="Parey E."/>
            <person name="Louis A."/>
            <person name="Montfort J."/>
            <person name="Bouchez O."/>
            <person name="Roques C."/>
            <person name="Iampietro C."/>
            <person name="Lluch J."/>
            <person name="Castinel A."/>
            <person name="Donnadieu C."/>
            <person name="Desvignes T."/>
            <person name="Floi Bucao C."/>
            <person name="Jouanno E."/>
            <person name="Wen M."/>
            <person name="Mejri S."/>
            <person name="Dirks R."/>
            <person name="Jansen H."/>
            <person name="Henkel C."/>
            <person name="Chen W.J."/>
            <person name="Zahm M."/>
            <person name="Cabau C."/>
            <person name="Klopp C."/>
            <person name="Thompson A.W."/>
            <person name="Robinson-Rechavi M."/>
            <person name="Braasch I."/>
            <person name="Lecointre G."/>
            <person name="Bobe J."/>
            <person name="Postlethwait J.H."/>
            <person name="Berthelot C."/>
            <person name="Roest Crollius H."/>
            <person name="Guiguen Y."/>
        </authorList>
    </citation>
    <scope>NUCLEOTIDE SEQUENCE</scope>
    <source>
        <strain evidence="2">NC1722</strain>
    </source>
</reference>
<accession>A0AAD7RQ61</accession>
<feature type="compositionally biased region" description="Polar residues" evidence="1">
    <location>
        <begin position="1"/>
        <end position="29"/>
    </location>
</feature>
<dbReference type="AlphaFoldDB" id="A0AAD7RQ61"/>
<gene>
    <name evidence="2" type="ORF">AAFF_G00134830</name>
</gene>